<organism evidence="2">
    <name type="scientific">Oryza nivara</name>
    <name type="common">Indian wild rice</name>
    <name type="synonym">Oryza sativa f. spontanea</name>
    <dbReference type="NCBI Taxonomy" id="4536"/>
    <lineage>
        <taxon>Eukaryota</taxon>
        <taxon>Viridiplantae</taxon>
        <taxon>Streptophyta</taxon>
        <taxon>Embryophyta</taxon>
        <taxon>Tracheophyta</taxon>
        <taxon>Spermatophyta</taxon>
        <taxon>Magnoliopsida</taxon>
        <taxon>Liliopsida</taxon>
        <taxon>Poales</taxon>
        <taxon>Poaceae</taxon>
        <taxon>BOP clade</taxon>
        <taxon>Oryzoideae</taxon>
        <taxon>Oryzeae</taxon>
        <taxon>Oryzinae</taxon>
        <taxon>Oryza</taxon>
    </lineage>
</organism>
<dbReference type="PANTHER" id="PTHR23024">
    <property type="entry name" value="ARYLACETAMIDE DEACETYLASE"/>
    <property type="match status" value="1"/>
</dbReference>
<reference evidence="2" key="2">
    <citation type="submission" date="2018-04" db="EMBL/GenBank/DDBJ databases">
        <title>OnivRS2 (Oryza nivara Reference Sequence Version 2).</title>
        <authorList>
            <person name="Zhang J."/>
            <person name="Kudrna D."/>
            <person name="Lee S."/>
            <person name="Talag J."/>
            <person name="Rajasekar S."/>
            <person name="Welchert J."/>
            <person name="Hsing Y.-I."/>
            <person name="Wing R.A."/>
        </authorList>
    </citation>
    <scope>NUCLEOTIDE SEQUENCE [LARGE SCALE GENOMIC DNA]</scope>
    <source>
        <strain evidence="2">SL10</strain>
    </source>
</reference>
<dbReference type="eggNOG" id="KOG1515">
    <property type="taxonomic scope" value="Eukaryota"/>
</dbReference>
<dbReference type="AlphaFoldDB" id="A0A0E0GN96"/>
<dbReference type="InterPro" id="IPR029058">
    <property type="entry name" value="AB_hydrolase_fold"/>
</dbReference>
<evidence type="ECO:0000259" key="1">
    <source>
        <dbReference type="Pfam" id="PF07859"/>
    </source>
</evidence>
<dbReference type="EnsemblPlants" id="ONIVA03G20820.1">
    <property type="protein sequence ID" value="ONIVA03G20820.1"/>
    <property type="gene ID" value="ONIVA03G20820"/>
</dbReference>
<accession>A0A0E0GN96</accession>
<name>A0A0E0GN96_ORYNI</name>
<dbReference type="Proteomes" id="UP000006591">
    <property type="component" value="Chromosome 3"/>
</dbReference>
<protein>
    <recommendedName>
        <fullName evidence="1">Alpha/beta hydrolase fold-3 domain-containing protein</fullName>
    </recommendedName>
</protein>
<evidence type="ECO:0000313" key="2">
    <source>
        <dbReference type="EnsemblPlants" id="ONIVA03G20820.1"/>
    </source>
</evidence>
<dbReference type="Pfam" id="PF07859">
    <property type="entry name" value="Abhydrolase_3"/>
    <property type="match status" value="2"/>
</dbReference>
<dbReference type="Gene3D" id="3.40.50.1820">
    <property type="entry name" value="alpha/beta hydrolase"/>
    <property type="match status" value="2"/>
</dbReference>
<dbReference type="OMA" id="NQHANAD"/>
<dbReference type="SUPFAM" id="SSF53474">
    <property type="entry name" value="alpha/beta-Hydrolases"/>
    <property type="match status" value="2"/>
</dbReference>
<keyword evidence="3" id="KW-1185">Reference proteome</keyword>
<evidence type="ECO:0000313" key="3">
    <source>
        <dbReference type="Proteomes" id="UP000006591"/>
    </source>
</evidence>
<reference evidence="2" key="1">
    <citation type="submission" date="2015-04" db="UniProtKB">
        <authorList>
            <consortium name="EnsemblPlants"/>
        </authorList>
    </citation>
    <scope>IDENTIFICATION</scope>
    <source>
        <strain evidence="2">SL10</strain>
    </source>
</reference>
<dbReference type="Gramene" id="ONIVA03G20820.1">
    <property type="protein sequence ID" value="ONIVA03G20820.1"/>
    <property type="gene ID" value="ONIVA03G20820"/>
</dbReference>
<feature type="domain" description="Alpha/beta hydrolase fold-3" evidence="1">
    <location>
        <begin position="713"/>
        <end position="931"/>
    </location>
</feature>
<dbReference type="InterPro" id="IPR013094">
    <property type="entry name" value="AB_hydrolase_3"/>
</dbReference>
<sequence>MDSSSSEILVDAGSFRLYKDGHADRTGDMETVPAGFDADTGVTSKDVVIDAVTGVFVRLYLPPIQAATDDDGKTKLPILVFFHGGYFVVGSASCPKRHRNINDIVARARLIAVSVDYRLAPEHLLPAAYDDSWAALNWALSGADPWLSEHGDTGRVFLAGVSAGGNIAHNMTIAVGVRGLDAAVPARIEGTILLHPSFCGETRMEGEPEKFWESVKKRWSIIFPDAKGGLDDPRMNPMAAGAPSLTKLACERMLVCAASEDPIRPRERAYYDAVKRSGWGGEVDWFESEGEGHAFFVRKYGSSKAVKLMDRSTRCRSVGDELQSGMRRGRRRTWLLMTSSRRGWWRTRPPAMSSGVDSGGCGHRRRAVAWCGTWMVEDAVTGDELRRGVGVWTAEDAAAGDKLRRGAWAVEDVATGNELWRSVRRGQRRALQVGDKVPARRGPSMAKDVATSDELRRGVWTAENVATSDDLRRIIHETRRHHDSSHDTQCLDGVTLIHRFFLPIASILRLRLLSMLSSHWHQIISLQNTIQRMFHREAEESTDCEVPLEGSEELSAEARDYEEVSPGCSRRWKEARNRALPRRIRHDLEKPTDGARAGGRKQGIGKPAFGERWSSFSFLSAGFATMRAGGGSSAMDSSSAEILIDLGGFRLYKDGHADRAGGMESVPAGYDDETGVTSKDVVIDAVTGVSARLYLPPCIQPATDDDGKKLPILLFFHAGYFVVGSASWPPVHRYTNSVVASARVVAVSVNYRLAPEHLLPAAYDDSWAALSWAVSGADPWLSAHGDTGRVFLSGASAGGNIAHNMTIAVGVRGLDAVVPEPRIEGTILLHPSFCGETRMEVEPEEFWGGVKKRWAVIFPGANGGLDDPRMNPMAAGAPSLTKLACERMLICSAGFDPRRTRDRAYYDAVKASGWGREVDWFESEGEGHHFFVDKPGSHEASKLMERVAAFIAGH</sequence>
<dbReference type="PANTHER" id="PTHR23024:SF192">
    <property type="entry name" value="OS09G0455500 PROTEIN"/>
    <property type="match status" value="1"/>
</dbReference>
<dbReference type="GO" id="GO:0016787">
    <property type="term" value="F:hydrolase activity"/>
    <property type="evidence" value="ECO:0007669"/>
    <property type="project" value="InterPro"/>
</dbReference>
<proteinExistence type="predicted"/>
<feature type="domain" description="Alpha/beta hydrolase fold-3" evidence="1">
    <location>
        <begin position="79"/>
        <end position="296"/>
    </location>
</feature>
<dbReference type="InterPro" id="IPR050466">
    <property type="entry name" value="Carboxylest/Gibb_receptor"/>
</dbReference>
<dbReference type="HOGENOM" id="CLU_012494_22_5_1"/>
<dbReference type="STRING" id="4536.A0A0E0GN96"/>